<sequence length="50" mass="5757">MGLCLCFDFPGKINLPKSVDWLPPRLGPQMAFQKLTNGGCWRQLKHLDER</sequence>
<evidence type="ECO:0000313" key="1">
    <source>
        <dbReference type="EMBL" id="APO76994.1"/>
    </source>
</evidence>
<accession>A0A1L5PA62</accession>
<name>A0A1L5PA62_RHIET</name>
<geneLocation type="plasmid" evidence="2">
    <name>prsp8c3a</name>
</geneLocation>
<protein>
    <submittedName>
        <fullName evidence="1">Uncharacterized protein</fullName>
    </submittedName>
</protein>
<dbReference type="AlphaFoldDB" id="A0A1L5PA62"/>
<dbReference type="Proteomes" id="UP000185109">
    <property type="component" value="Plasmid pRsp8C3a"/>
</dbReference>
<gene>
    <name evidence="1" type="ORF">AM571_PA00107</name>
</gene>
<dbReference type="EMBL" id="CP017242">
    <property type="protein sequence ID" value="APO76994.1"/>
    <property type="molecule type" value="Genomic_DNA"/>
</dbReference>
<reference evidence="1 2" key="1">
    <citation type="submission" date="2016-09" db="EMBL/GenBank/DDBJ databases">
        <title>The complete genome sequences of Rhizobium gallicum, symbiovars gallicum and phaseoli, symbionts associated to common bean (Phaseolus vulgaris).</title>
        <authorList>
            <person name="Bustos P."/>
            <person name="Santamaria R.I."/>
            <person name="Perez-Carrascal O.M."/>
            <person name="Juarez S."/>
            <person name="Lozano L."/>
            <person name="Martinez-Flores I."/>
            <person name="Martinez-Romero E."/>
            <person name="Cevallos M."/>
            <person name="Romero D."/>
            <person name="Davila G."/>
            <person name="Gonzalez V."/>
        </authorList>
    </citation>
    <scope>NUCLEOTIDE SEQUENCE [LARGE SCALE GENOMIC DNA]</scope>
    <source>
        <strain evidence="1 2">8C-3</strain>
        <plasmid evidence="2">Plasmid prsp8c3a</plasmid>
    </source>
</reference>
<organism evidence="1 2">
    <name type="scientific">Rhizobium etli 8C-3</name>
    <dbReference type="NCBI Taxonomy" id="538025"/>
    <lineage>
        <taxon>Bacteria</taxon>
        <taxon>Pseudomonadati</taxon>
        <taxon>Pseudomonadota</taxon>
        <taxon>Alphaproteobacteria</taxon>
        <taxon>Hyphomicrobiales</taxon>
        <taxon>Rhizobiaceae</taxon>
        <taxon>Rhizobium/Agrobacterium group</taxon>
        <taxon>Rhizobium</taxon>
    </lineage>
</organism>
<proteinExistence type="predicted"/>
<keyword evidence="1" id="KW-0614">Plasmid</keyword>
<evidence type="ECO:0000313" key="2">
    <source>
        <dbReference type="Proteomes" id="UP000185109"/>
    </source>
</evidence>